<protein>
    <submittedName>
        <fullName evidence="2">Uncharacterized protein</fullName>
    </submittedName>
</protein>
<dbReference type="InterPro" id="IPR053824">
    <property type="entry name" value="DUF7010"/>
</dbReference>
<dbReference type="Pfam" id="PF22765">
    <property type="entry name" value="DUF7010"/>
    <property type="match status" value="1"/>
</dbReference>
<organism evidence="2 3">
    <name type="scientific">Sphingomonas lenta</name>
    <dbReference type="NCBI Taxonomy" id="1141887"/>
    <lineage>
        <taxon>Bacteria</taxon>
        <taxon>Pseudomonadati</taxon>
        <taxon>Pseudomonadota</taxon>
        <taxon>Alphaproteobacteria</taxon>
        <taxon>Sphingomonadales</taxon>
        <taxon>Sphingomonadaceae</taxon>
        <taxon>Sphingomonas</taxon>
    </lineage>
</organism>
<sequence>MSDLQTAIRSGDTRSMPLSGLILWTIGAVLGLFLSPTAFAYAVLWGTGLIVPLAILIARVRGHDFFAGRDNPLTQLFLQCILFVAALYPIAFIGAPGRPTLLVLYPAIAAGLIWIPWGWTADDPVGLRHAIGRTIACYAAYAFVPQPYTGSAICGAVVLAYIYSLAFMRRA</sequence>
<dbReference type="EMBL" id="NSLI01000005">
    <property type="protein sequence ID" value="PAX06705.1"/>
    <property type="molecule type" value="Genomic_DNA"/>
</dbReference>
<feature type="transmembrane region" description="Helical" evidence="1">
    <location>
        <begin position="21"/>
        <end position="44"/>
    </location>
</feature>
<gene>
    <name evidence="2" type="ORF">CKY28_16385</name>
</gene>
<keyword evidence="3" id="KW-1185">Reference proteome</keyword>
<dbReference type="AlphaFoldDB" id="A0A2A2SBY5"/>
<name>A0A2A2SBY5_9SPHN</name>
<evidence type="ECO:0000313" key="3">
    <source>
        <dbReference type="Proteomes" id="UP000218151"/>
    </source>
</evidence>
<proteinExistence type="predicted"/>
<reference evidence="3" key="1">
    <citation type="submission" date="2017-09" db="EMBL/GenBank/DDBJ databases">
        <authorList>
            <person name="Feng G."/>
            <person name="Zhu H."/>
        </authorList>
    </citation>
    <scope>NUCLEOTIDE SEQUENCE [LARGE SCALE GENOMIC DNA]</scope>
    <source>
        <strain evidence="3">1PNM-20</strain>
    </source>
</reference>
<feature type="transmembrane region" description="Helical" evidence="1">
    <location>
        <begin position="76"/>
        <end position="95"/>
    </location>
</feature>
<evidence type="ECO:0000313" key="2">
    <source>
        <dbReference type="EMBL" id="PAX06705.1"/>
    </source>
</evidence>
<keyword evidence="1" id="KW-0472">Membrane</keyword>
<dbReference type="Proteomes" id="UP000218151">
    <property type="component" value="Unassembled WGS sequence"/>
</dbReference>
<accession>A0A2A2SBY5</accession>
<comment type="caution">
    <text evidence="2">The sequence shown here is derived from an EMBL/GenBank/DDBJ whole genome shotgun (WGS) entry which is preliminary data.</text>
</comment>
<keyword evidence="1" id="KW-1133">Transmembrane helix</keyword>
<evidence type="ECO:0000256" key="1">
    <source>
        <dbReference type="SAM" id="Phobius"/>
    </source>
</evidence>
<feature type="transmembrane region" description="Helical" evidence="1">
    <location>
        <begin position="148"/>
        <end position="168"/>
    </location>
</feature>
<feature type="transmembrane region" description="Helical" evidence="1">
    <location>
        <begin position="102"/>
        <end position="119"/>
    </location>
</feature>
<keyword evidence="1" id="KW-0812">Transmembrane</keyword>